<reference evidence="1 2" key="1">
    <citation type="submission" date="2015-10" db="EMBL/GenBank/DDBJ databases">
        <title>Conservation of the essential genome among Caulobacter and Brevundimonas species.</title>
        <authorList>
            <person name="Scott D."/>
            <person name="Ely B."/>
        </authorList>
    </citation>
    <scope>NUCLEOTIDE SEQUENCE [LARGE SCALE GENOMIC DNA]</scope>
    <source>
        <strain evidence="1 2">CB4</strain>
    </source>
</reference>
<dbReference type="AlphaFoldDB" id="A0A0P0P0E8"/>
<gene>
    <name evidence="1" type="ORF">AQ619_09660</name>
</gene>
<evidence type="ECO:0000313" key="1">
    <source>
        <dbReference type="EMBL" id="ALL13596.1"/>
    </source>
</evidence>
<dbReference type="Proteomes" id="UP000056905">
    <property type="component" value="Chromosome"/>
</dbReference>
<accession>A0A0P0P0E8</accession>
<dbReference type="OrthoDB" id="826539at2"/>
<evidence type="ECO:0000313" key="2">
    <source>
        <dbReference type="Proteomes" id="UP000056905"/>
    </source>
</evidence>
<dbReference type="EMBL" id="CP013002">
    <property type="protein sequence ID" value="ALL13596.1"/>
    <property type="molecule type" value="Genomic_DNA"/>
</dbReference>
<name>A0A0P0P0E8_9CAUL</name>
<protein>
    <recommendedName>
        <fullName evidence="3">DUF3892 domain-containing protein</fullName>
    </recommendedName>
</protein>
<dbReference type="InterPro" id="IPR024997">
    <property type="entry name" value="DUF3892"/>
</dbReference>
<sequence>MAQRAEITCAAQNGRHSTYERITHIGGGGDKPWKLTIKEAIKLVDSGKWRFFVVRGDVEVKVEAQTSRTGCRYLKTANDRNEPFDMLTLPDFPVSETVESA</sequence>
<dbReference type="Pfam" id="PF13031">
    <property type="entry name" value="DUF3892"/>
    <property type="match status" value="1"/>
</dbReference>
<dbReference type="KEGG" id="chq:AQ619_09660"/>
<evidence type="ECO:0008006" key="3">
    <source>
        <dbReference type="Google" id="ProtNLM"/>
    </source>
</evidence>
<organism evidence="1 2">
    <name type="scientific">Caulobacter henricii</name>
    <dbReference type="NCBI Taxonomy" id="69395"/>
    <lineage>
        <taxon>Bacteria</taxon>
        <taxon>Pseudomonadati</taxon>
        <taxon>Pseudomonadota</taxon>
        <taxon>Alphaproteobacteria</taxon>
        <taxon>Caulobacterales</taxon>
        <taxon>Caulobacteraceae</taxon>
        <taxon>Caulobacter</taxon>
    </lineage>
</organism>
<dbReference type="RefSeq" id="WP_062146749.1">
    <property type="nucleotide sequence ID" value="NZ_CP013002.1"/>
</dbReference>
<keyword evidence="2" id="KW-1185">Reference proteome</keyword>
<proteinExistence type="predicted"/>